<sequence length="294" mass="32786">MSQINVQLKDGTNLQVWVFGNEDKTKPLLISLHGGPGLSTHETEVQYQFLAENFRVLIYDARGSGRSDLKGPFTDDQWASDVDELREWAQAETFVLAGYSYGGFVAQTYALKYQNRLSALILRDTWAFGYRGGLGALRSCLTSPRITPDPARQVRLWSGTCIDREDAERGLAEIMAIYTPEKEGPPSSAPPAFDLANDGLGLHWEVHNAAWSFNPPKFDIRDRLGSITVPVLVAVGRHDPICPVDEALVISKGVQNSELVIFENSGHNPAQDEPEEFQKEVYKFLRSHIPLELN</sequence>
<dbReference type="GO" id="GO:0016020">
    <property type="term" value="C:membrane"/>
    <property type="evidence" value="ECO:0007669"/>
    <property type="project" value="TreeGrafter"/>
</dbReference>
<dbReference type="InterPro" id="IPR029058">
    <property type="entry name" value="AB_hydrolase_fold"/>
</dbReference>
<evidence type="ECO:0000256" key="1">
    <source>
        <dbReference type="ARBA" id="ARBA00010088"/>
    </source>
</evidence>
<organism evidence="4 5">
    <name type="scientific">Clonostachys solani</name>
    <dbReference type="NCBI Taxonomy" id="160281"/>
    <lineage>
        <taxon>Eukaryota</taxon>
        <taxon>Fungi</taxon>
        <taxon>Dikarya</taxon>
        <taxon>Ascomycota</taxon>
        <taxon>Pezizomycotina</taxon>
        <taxon>Sordariomycetes</taxon>
        <taxon>Hypocreomycetidae</taxon>
        <taxon>Hypocreales</taxon>
        <taxon>Bionectriaceae</taxon>
        <taxon>Clonostachys</taxon>
    </lineage>
</organism>
<gene>
    <name evidence="4" type="ORF">CSOL1703_00015002</name>
</gene>
<comment type="caution">
    <text evidence="4">The sequence shown here is derived from an EMBL/GenBank/DDBJ whole genome shotgun (WGS) entry which is preliminary data.</text>
</comment>
<dbReference type="PRINTS" id="PR00793">
    <property type="entry name" value="PROAMNOPTASE"/>
</dbReference>
<evidence type="ECO:0000256" key="2">
    <source>
        <dbReference type="ARBA" id="ARBA00022801"/>
    </source>
</evidence>
<dbReference type="PANTHER" id="PTHR43798:SF31">
    <property type="entry name" value="AB HYDROLASE SUPERFAMILY PROTEIN YCLE"/>
    <property type="match status" value="1"/>
</dbReference>
<keyword evidence="2" id="KW-0378">Hydrolase</keyword>
<comment type="similarity">
    <text evidence="1">Belongs to the peptidase S33 family.</text>
</comment>
<dbReference type="GO" id="GO:0006508">
    <property type="term" value="P:proteolysis"/>
    <property type="evidence" value="ECO:0007669"/>
    <property type="project" value="InterPro"/>
</dbReference>
<dbReference type="SUPFAM" id="SSF53474">
    <property type="entry name" value="alpha/beta-Hydrolases"/>
    <property type="match status" value="1"/>
</dbReference>
<evidence type="ECO:0000313" key="4">
    <source>
        <dbReference type="EMBL" id="CAH0052093.1"/>
    </source>
</evidence>
<evidence type="ECO:0000313" key="5">
    <source>
        <dbReference type="Proteomes" id="UP000775872"/>
    </source>
</evidence>
<feature type="domain" description="AB hydrolase-1" evidence="3">
    <location>
        <begin position="32"/>
        <end position="277"/>
    </location>
</feature>
<name>A0A9N9ZAX8_9HYPO</name>
<dbReference type="Proteomes" id="UP000775872">
    <property type="component" value="Unassembled WGS sequence"/>
</dbReference>
<dbReference type="InterPro" id="IPR050266">
    <property type="entry name" value="AB_hydrolase_sf"/>
</dbReference>
<keyword evidence="5" id="KW-1185">Reference proteome</keyword>
<dbReference type="InterPro" id="IPR002410">
    <property type="entry name" value="Peptidase_S33"/>
</dbReference>
<dbReference type="Pfam" id="PF12697">
    <property type="entry name" value="Abhydrolase_6"/>
    <property type="match status" value="1"/>
</dbReference>
<dbReference type="PRINTS" id="PR00111">
    <property type="entry name" value="ABHYDROLASE"/>
</dbReference>
<dbReference type="Gene3D" id="3.40.50.1820">
    <property type="entry name" value="alpha/beta hydrolase"/>
    <property type="match status" value="1"/>
</dbReference>
<dbReference type="OrthoDB" id="408373at2759"/>
<evidence type="ECO:0000259" key="3">
    <source>
        <dbReference type="Pfam" id="PF12697"/>
    </source>
</evidence>
<proteinExistence type="inferred from homology"/>
<dbReference type="AlphaFoldDB" id="A0A9N9ZAX8"/>
<accession>A0A9N9ZAX8</accession>
<dbReference type="GO" id="GO:0008233">
    <property type="term" value="F:peptidase activity"/>
    <property type="evidence" value="ECO:0007669"/>
    <property type="project" value="InterPro"/>
</dbReference>
<dbReference type="InterPro" id="IPR000073">
    <property type="entry name" value="AB_hydrolase_1"/>
</dbReference>
<dbReference type="EMBL" id="CABFOC020000043">
    <property type="protein sequence ID" value="CAH0052093.1"/>
    <property type="molecule type" value="Genomic_DNA"/>
</dbReference>
<reference evidence="5" key="1">
    <citation type="submission" date="2019-06" db="EMBL/GenBank/DDBJ databases">
        <authorList>
            <person name="Broberg M."/>
        </authorList>
    </citation>
    <scope>NUCLEOTIDE SEQUENCE [LARGE SCALE GENOMIC DNA]</scope>
</reference>
<protein>
    <recommendedName>
        <fullName evidence="3">AB hydrolase-1 domain-containing protein</fullName>
    </recommendedName>
</protein>
<dbReference type="PANTHER" id="PTHR43798">
    <property type="entry name" value="MONOACYLGLYCEROL LIPASE"/>
    <property type="match status" value="1"/>
</dbReference>
<reference evidence="4 5" key="2">
    <citation type="submission" date="2021-10" db="EMBL/GenBank/DDBJ databases">
        <authorList>
            <person name="Piombo E."/>
        </authorList>
    </citation>
    <scope>NUCLEOTIDE SEQUENCE [LARGE SCALE GENOMIC DNA]</scope>
</reference>